<dbReference type="Proteomes" id="UP000622317">
    <property type="component" value="Unassembled WGS sequence"/>
</dbReference>
<organism evidence="2 3">
    <name type="scientific">Pelagicoccus enzymogenes</name>
    <dbReference type="NCBI Taxonomy" id="2773457"/>
    <lineage>
        <taxon>Bacteria</taxon>
        <taxon>Pseudomonadati</taxon>
        <taxon>Verrucomicrobiota</taxon>
        <taxon>Opitutia</taxon>
        <taxon>Puniceicoccales</taxon>
        <taxon>Pelagicoccaceae</taxon>
        <taxon>Pelagicoccus</taxon>
    </lineage>
</organism>
<protein>
    <submittedName>
        <fullName evidence="2">Uncharacterized protein</fullName>
    </submittedName>
</protein>
<keyword evidence="3" id="KW-1185">Reference proteome</keyword>
<name>A0A927IJ63_9BACT</name>
<comment type="caution">
    <text evidence="2">The sequence shown here is derived from an EMBL/GenBank/DDBJ whole genome shotgun (WGS) entry which is preliminary data.</text>
</comment>
<accession>A0A927IJ63</accession>
<proteinExistence type="predicted"/>
<dbReference type="EMBL" id="JACYFG010000044">
    <property type="protein sequence ID" value="MBD5781529.1"/>
    <property type="molecule type" value="Genomic_DNA"/>
</dbReference>
<evidence type="ECO:0000256" key="1">
    <source>
        <dbReference type="SAM" id="MobiDB-lite"/>
    </source>
</evidence>
<gene>
    <name evidence="2" type="ORF">IEN85_18655</name>
</gene>
<sequence>MKEGVTGFWSQKGGSEPPRLDFDQIKRDFHTIVREANFSVEEIQEAQYPRNHHRVLLQNKKGDRETILINEHYPIVAFAEKLSQSDLVANVQFKDHEELKMAIESNGGYEVASSCFLKEYPHVDTLKNLNQSELDQVNYWKPDRIGDVLFNDWD</sequence>
<dbReference type="AlphaFoldDB" id="A0A927IJ63"/>
<reference evidence="2" key="1">
    <citation type="submission" date="2020-09" db="EMBL/GenBank/DDBJ databases">
        <title>Pelagicoccus enzymogenes sp. nov. with an EPS production, isolated from marine sediment.</title>
        <authorList>
            <person name="Feng X."/>
        </authorList>
    </citation>
    <scope>NUCLEOTIDE SEQUENCE</scope>
    <source>
        <strain evidence="2">NFK12</strain>
    </source>
</reference>
<evidence type="ECO:0000313" key="2">
    <source>
        <dbReference type="EMBL" id="MBD5781529.1"/>
    </source>
</evidence>
<evidence type="ECO:0000313" key="3">
    <source>
        <dbReference type="Proteomes" id="UP000622317"/>
    </source>
</evidence>
<dbReference type="RefSeq" id="WP_191618628.1">
    <property type="nucleotide sequence ID" value="NZ_JACYFG010000044.1"/>
</dbReference>
<feature type="region of interest" description="Disordered" evidence="1">
    <location>
        <begin position="1"/>
        <end position="20"/>
    </location>
</feature>